<comment type="catalytic activity">
    <reaction evidence="10 12">
        <text>L-isoleucine + 2-oxoglutarate = (S)-3-methyl-2-oxopentanoate + L-glutamate</text>
        <dbReference type="Rhea" id="RHEA:24801"/>
        <dbReference type="ChEBI" id="CHEBI:16810"/>
        <dbReference type="ChEBI" id="CHEBI:29985"/>
        <dbReference type="ChEBI" id="CHEBI:35146"/>
        <dbReference type="ChEBI" id="CHEBI:58045"/>
        <dbReference type="EC" id="2.6.1.42"/>
    </reaction>
</comment>
<accession>A0A1F7V2V0</accession>
<evidence type="ECO:0000313" key="14">
    <source>
        <dbReference type="Proteomes" id="UP000177704"/>
    </source>
</evidence>
<keyword evidence="6 12" id="KW-0032">Aminotransferase</keyword>
<dbReference type="AlphaFoldDB" id="A0A1F7V2V0"/>
<evidence type="ECO:0000256" key="10">
    <source>
        <dbReference type="ARBA" id="ARBA00048798"/>
    </source>
</evidence>
<dbReference type="SUPFAM" id="SSF56752">
    <property type="entry name" value="D-aminoacid aminotransferase-like PLP-dependent enzymes"/>
    <property type="match status" value="1"/>
</dbReference>
<dbReference type="GO" id="GO:0052656">
    <property type="term" value="F:L-isoleucine-2-oxoglutarate transaminase activity"/>
    <property type="evidence" value="ECO:0007669"/>
    <property type="project" value="RHEA"/>
</dbReference>
<proteinExistence type="inferred from homology"/>
<dbReference type="GO" id="GO:0052654">
    <property type="term" value="F:L-leucine-2-oxoglutarate transaminase activity"/>
    <property type="evidence" value="ECO:0007669"/>
    <property type="project" value="RHEA"/>
</dbReference>
<protein>
    <recommendedName>
        <fullName evidence="12">Branched-chain-amino-acid aminotransferase</fullName>
        <shortName evidence="12">BCAT</shortName>
        <ecNumber evidence="12">2.6.1.42</ecNumber>
    </recommendedName>
</protein>
<keyword evidence="7 12" id="KW-0808">Transferase</keyword>
<gene>
    <name evidence="12" type="primary">ilvE</name>
    <name evidence="13" type="ORF">A3B36_00310</name>
</gene>
<dbReference type="Pfam" id="PF01063">
    <property type="entry name" value="Aminotran_4"/>
    <property type="match status" value="1"/>
</dbReference>
<evidence type="ECO:0000256" key="7">
    <source>
        <dbReference type="ARBA" id="ARBA00022679"/>
    </source>
</evidence>
<evidence type="ECO:0000256" key="4">
    <source>
        <dbReference type="ARBA" id="ARBA00005072"/>
    </source>
</evidence>
<dbReference type="InterPro" id="IPR043132">
    <property type="entry name" value="BCAT-like_C"/>
</dbReference>
<evidence type="ECO:0000256" key="8">
    <source>
        <dbReference type="ARBA" id="ARBA00022898"/>
    </source>
</evidence>
<dbReference type="PANTHER" id="PTHR42743">
    <property type="entry name" value="AMINO-ACID AMINOTRANSFERASE"/>
    <property type="match status" value="1"/>
</dbReference>
<dbReference type="CDD" id="cd00449">
    <property type="entry name" value="PLPDE_IV"/>
    <property type="match status" value="1"/>
</dbReference>
<evidence type="ECO:0000313" key="13">
    <source>
        <dbReference type="EMBL" id="OGL84846.1"/>
    </source>
</evidence>
<keyword evidence="12" id="KW-0028">Amino-acid biosynthesis</keyword>
<evidence type="ECO:0000256" key="9">
    <source>
        <dbReference type="ARBA" id="ARBA00048212"/>
    </source>
</evidence>
<dbReference type="EC" id="2.6.1.42" evidence="12"/>
<comment type="similarity">
    <text evidence="5 12">Belongs to the class-IV pyridoxal-phosphate-dependent aminotransferase family.</text>
</comment>
<dbReference type="NCBIfam" id="TIGR01122">
    <property type="entry name" value="ilvE_I"/>
    <property type="match status" value="1"/>
</dbReference>
<evidence type="ECO:0000256" key="3">
    <source>
        <dbReference type="ARBA" id="ARBA00004931"/>
    </source>
</evidence>
<dbReference type="GO" id="GO:0009097">
    <property type="term" value="P:isoleucine biosynthetic process"/>
    <property type="evidence" value="ECO:0007669"/>
    <property type="project" value="UniProtKB-UniPathway"/>
</dbReference>
<dbReference type="PANTHER" id="PTHR42743:SF11">
    <property type="entry name" value="AMINODEOXYCHORISMATE LYASE"/>
    <property type="match status" value="1"/>
</dbReference>
<keyword evidence="12" id="KW-0100">Branched-chain amino acid biosynthesis</keyword>
<comment type="pathway">
    <text evidence="3 12">Amino-acid biosynthesis; L-valine biosynthesis; L-valine from pyruvate: step 4/4.</text>
</comment>
<comment type="pathway">
    <text evidence="2 12">Amino-acid biosynthesis; L-isoleucine biosynthesis; L-isoleucine from 2-oxobutanoate: step 4/4.</text>
</comment>
<dbReference type="Gene3D" id="3.30.470.10">
    <property type="match status" value="1"/>
</dbReference>
<keyword evidence="8 12" id="KW-0663">Pyridoxal phosphate</keyword>
<sequence length="299" mass="33523">MQPTQYIWLNGKFVPWNEAKIHVLTHALHYGTGLFEGIRVYATRKGPAAFQLDKHLDRLYYGARCLDMKVPWSQEEFKAAILETITRNEVTACYVRPLVYYGFGELRVDPGGCPVEGAIAVWPWGAYLGDEAINVIVSDIIRIHPKSSFTDAKITGHYVNSMLAGFAVRKGDYQESLLLDFEGNIAEGPGENFFIVKGNTLITPPLYSILAGITRVSIMELAKDLGYAVEEKKITLADAFDADECFFTGTAAEVTAIKTINDKPMKNQNGPVTARLRDEFRKIVNGENPKYEKWLTFIQ</sequence>
<organism evidence="13 14">
    <name type="scientific">Candidatus Uhrbacteria bacterium RIFCSPLOWO2_01_FULL_55_36</name>
    <dbReference type="NCBI Taxonomy" id="1802404"/>
    <lineage>
        <taxon>Bacteria</taxon>
        <taxon>Candidatus Uhriibacteriota</taxon>
    </lineage>
</organism>
<dbReference type="FunFam" id="3.20.10.10:FF:000002">
    <property type="entry name" value="D-alanine aminotransferase"/>
    <property type="match status" value="1"/>
</dbReference>
<dbReference type="InterPro" id="IPR043131">
    <property type="entry name" value="BCAT-like_N"/>
</dbReference>
<evidence type="ECO:0000256" key="6">
    <source>
        <dbReference type="ARBA" id="ARBA00022576"/>
    </source>
</evidence>
<dbReference type="InterPro" id="IPR005785">
    <property type="entry name" value="B_amino_transI"/>
</dbReference>
<dbReference type="NCBIfam" id="NF005146">
    <property type="entry name" value="PRK06606.1"/>
    <property type="match status" value="1"/>
</dbReference>
<dbReference type="EMBL" id="MGEM01000018">
    <property type="protein sequence ID" value="OGL84846.1"/>
    <property type="molecule type" value="Genomic_DNA"/>
</dbReference>
<dbReference type="Gene3D" id="3.20.10.10">
    <property type="entry name" value="D-amino Acid Aminotransferase, subunit A, domain 2"/>
    <property type="match status" value="1"/>
</dbReference>
<dbReference type="InterPro" id="IPR050571">
    <property type="entry name" value="Class-IV_PLP-Dep_Aminotrnsfr"/>
</dbReference>
<dbReference type="Proteomes" id="UP000177704">
    <property type="component" value="Unassembled WGS sequence"/>
</dbReference>
<dbReference type="InterPro" id="IPR036038">
    <property type="entry name" value="Aminotransferase-like"/>
</dbReference>
<dbReference type="InterPro" id="IPR001544">
    <property type="entry name" value="Aminotrans_IV"/>
</dbReference>
<comment type="catalytic activity">
    <reaction evidence="11 12">
        <text>L-leucine + 2-oxoglutarate = 4-methyl-2-oxopentanoate + L-glutamate</text>
        <dbReference type="Rhea" id="RHEA:18321"/>
        <dbReference type="ChEBI" id="CHEBI:16810"/>
        <dbReference type="ChEBI" id="CHEBI:17865"/>
        <dbReference type="ChEBI" id="CHEBI:29985"/>
        <dbReference type="ChEBI" id="CHEBI:57427"/>
        <dbReference type="EC" id="2.6.1.42"/>
    </reaction>
</comment>
<comment type="cofactor">
    <cofactor evidence="1 12">
        <name>pyridoxal 5'-phosphate</name>
        <dbReference type="ChEBI" id="CHEBI:597326"/>
    </cofactor>
</comment>
<dbReference type="UniPathway" id="UPA00048">
    <property type="reaction ID" value="UER00073"/>
</dbReference>
<evidence type="ECO:0000256" key="11">
    <source>
        <dbReference type="ARBA" id="ARBA00049229"/>
    </source>
</evidence>
<evidence type="ECO:0000256" key="1">
    <source>
        <dbReference type="ARBA" id="ARBA00001933"/>
    </source>
</evidence>
<evidence type="ECO:0000256" key="2">
    <source>
        <dbReference type="ARBA" id="ARBA00004824"/>
    </source>
</evidence>
<comment type="catalytic activity">
    <reaction evidence="9 12">
        <text>L-valine + 2-oxoglutarate = 3-methyl-2-oxobutanoate + L-glutamate</text>
        <dbReference type="Rhea" id="RHEA:24813"/>
        <dbReference type="ChEBI" id="CHEBI:11851"/>
        <dbReference type="ChEBI" id="CHEBI:16810"/>
        <dbReference type="ChEBI" id="CHEBI:29985"/>
        <dbReference type="ChEBI" id="CHEBI:57762"/>
        <dbReference type="EC" id="2.6.1.42"/>
    </reaction>
</comment>
<evidence type="ECO:0000256" key="5">
    <source>
        <dbReference type="ARBA" id="ARBA00009320"/>
    </source>
</evidence>
<comment type="pathway">
    <text evidence="4 12">Amino-acid biosynthesis; L-leucine biosynthesis; L-leucine from 3-methyl-2-oxobutanoate: step 4/4.</text>
</comment>
<comment type="caution">
    <text evidence="13">The sequence shown here is derived from an EMBL/GenBank/DDBJ whole genome shotgun (WGS) entry which is preliminary data.</text>
</comment>
<comment type="function">
    <text evidence="12">Acts on leucine, isoleucine and valine.</text>
</comment>
<dbReference type="UniPathway" id="UPA00049">
    <property type="reaction ID" value="UER00062"/>
</dbReference>
<dbReference type="GO" id="GO:0009099">
    <property type="term" value="P:L-valine biosynthetic process"/>
    <property type="evidence" value="ECO:0007669"/>
    <property type="project" value="UniProtKB-UniPathway"/>
</dbReference>
<dbReference type="UniPathway" id="UPA00047">
    <property type="reaction ID" value="UER00058"/>
</dbReference>
<dbReference type="GO" id="GO:0009098">
    <property type="term" value="P:L-leucine biosynthetic process"/>
    <property type="evidence" value="ECO:0007669"/>
    <property type="project" value="UniProtKB-UniPathway"/>
</dbReference>
<dbReference type="GO" id="GO:0052655">
    <property type="term" value="F:L-valine-2-oxoglutarate transaminase activity"/>
    <property type="evidence" value="ECO:0007669"/>
    <property type="project" value="RHEA"/>
</dbReference>
<reference evidence="13 14" key="1">
    <citation type="journal article" date="2016" name="Nat. Commun.">
        <title>Thousands of microbial genomes shed light on interconnected biogeochemical processes in an aquifer system.</title>
        <authorList>
            <person name="Anantharaman K."/>
            <person name="Brown C.T."/>
            <person name="Hug L.A."/>
            <person name="Sharon I."/>
            <person name="Castelle C.J."/>
            <person name="Probst A.J."/>
            <person name="Thomas B.C."/>
            <person name="Singh A."/>
            <person name="Wilkins M.J."/>
            <person name="Karaoz U."/>
            <person name="Brodie E.L."/>
            <person name="Williams K.H."/>
            <person name="Hubbard S.S."/>
            <person name="Banfield J.F."/>
        </authorList>
    </citation>
    <scope>NUCLEOTIDE SEQUENCE [LARGE SCALE GENOMIC DNA]</scope>
</reference>
<name>A0A1F7V2V0_9BACT</name>
<evidence type="ECO:0000256" key="12">
    <source>
        <dbReference type="RuleBase" id="RU364094"/>
    </source>
</evidence>